<accession>A0A2L0EJZ0</accession>
<dbReference type="SUPFAM" id="SSF52540">
    <property type="entry name" value="P-loop containing nucleoside triphosphate hydrolases"/>
    <property type="match status" value="1"/>
</dbReference>
<dbReference type="AlphaFoldDB" id="A0A2L0EJZ0"/>
<dbReference type="PANTHER" id="PTHR11783">
    <property type="entry name" value="SULFOTRANSFERASE SULT"/>
    <property type="match status" value="1"/>
</dbReference>
<dbReference type="EMBL" id="CP012673">
    <property type="protein sequence ID" value="AUX39606.1"/>
    <property type="molecule type" value="Genomic_DNA"/>
</dbReference>
<dbReference type="InterPro" id="IPR000863">
    <property type="entry name" value="Sulfotransferase_dom"/>
</dbReference>
<evidence type="ECO:0000256" key="2">
    <source>
        <dbReference type="ARBA" id="ARBA00022679"/>
    </source>
</evidence>
<dbReference type="RefSeq" id="WP_104977550.1">
    <property type="nucleotide sequence ID" value="NZ_CP012673.1"/>
</dbReference>
<reference evidence="4 5" key="1">
    <citation type="submission" date="2015-09" db="EMBL/GenBank/DDBJ databases">
        <title>Sorangium comparison.</title>
        <authorList>
            <person name="Zaburannyi N."/>
            <person name="Bunk B."/>
            <person name="Overmann J."/>
            <person name="Mueller R."/>
        </authorList>
    </citation>
    <scope>NUCLEOTIDE SEQUENCE [LARGE SCALE GENOMIC DNA]</scope>
    <source>
        <strain evidence="4 5">So ce26</strain>
    </source>
</reference>
<feature type="domain" description="Sulfotransferase" evidence="3">
    <location>
        <begin position="42"/>
        <end position="233"/>
    </location>
</feature>
<evidence type="ECO:0000313" key="5">
    <source>
        <dbReference type="Proteomes" id="UP000238348"/>
    </source>
</evidence>
<dbReference type="Gene3D" id="3.40.50.300">
    <property type="entry name" value="P-loop containing nucleotide triphosphate hydrolases"/>
    <property type="match status" value="1"/>
</dbReference>
<evidence type="ECO:0000313" key="4">
    <source>
        <dbReference type="EMBL" id="AUX39606.1"/>
    </source>
</evidence>
<evidence type="ECO:0000259" key="3">
    <source>
        <dbReference type="Pfam" id="PF00685"/>
    </source>
</evidence>
<dbReference type="Pfam" id="PF00685">
    <property type="entry name" value="Sulfotransfer_1"/>
    <property type="match status" value="1"/>
</dbReference>
<dbReference type="OrthoDB" id="9804504at2"/>
<dbReference type="GO" id="GO:0008146">
    <property type="term" value="F:sulfotransferase activity"/>
    <property type="evidence" value="ECO:0007669"/>
    <property type="project" value="InterPro"/>
</dbReference>
<protein>
    <submittedName>
        <fullName evidence="4">Sulfotransferase</fullName>
    </submittedName>
</protein>
<comment type="similarity">
    <text evidence="1">Belongs to the sulfotransferase 1 family.</text>
</comment>
<keyword evidence="2 4" id="KW-0808">Transferase</keyword>
<dbReference type="InterPro" id="IPR027417">
    <property type="entry name" value="P-loop_NTPase"/>
</dbReference>
<evidence type="ECO:0000256" key="1">
    <source>
        <dbReference type="ARBA" id="ARBA00005771"/>
    </source>
</evidence>
<sequence>MVALQSPPSAAPRKRPTNVEEFRELSAQTKPFVVPTFQPRSTDILIATFPKCGTTWTQQIVHGLRTRGSMDFEEISLVIPFLEVSPLLGIDLDAAQAAEPRAFKTHLPWTHVPKGGRYIYVMRDPADTLVSFYHFMSGVLFEPGTVDIESFSVETFFKDSPFGRYWDHLRSWWEQRRREDVLFLCFEDMKRDHEAAVRRIAAFMGVSGDEELIALATRQSTFEFMRARDSQFDDHPTTAAISRVMGMPPARTTKVRAGRVGDGAGLPASVRAALDDAWRSCIEAPLGIRSYEELRARLASEV</sequence>
<organism evidence="4 5">
    <name type="scientific">Sorangium cellulosum</name>
    <name type="common">Polyangium cellulosum</name>
    <dbReference type="NCBI Taxonomy" id="56"/>
    <lineage>
        <taxon>Bacteria</taxon>
        <taxon>Pseudomonadati</taxon>
        <taxon>Myxococcota</taxon>
        <taxon>Polyangia</taxon>
        <taxon>Polyangiales</taxon>
        <taxon>Polyangiaceae</taxon>
        <taxon>Sorangium</taxon>
    </lineage>
</organism>
<gene>
    <name evidence="4" type="ORF">SOCE26_010000</name>
</gene>
<proteinExistence type="inferred from homology"/>
<dbReference type="Proteomes" id="UP000238348">
    <property type="component" value="Chromosome"/>
</dbReference>
<name>A0A2L0EJZ0_SORCE</name>